<dbReference type="GO" id="GO:0016020">
    <property type="term" value="C:membrane"/>
    <property type="evidence" value="ECO:0007669"/>
    <property type="project" value="UniProtKB-SubCell"/>
</dbReference>
<dbReference type="Pfam" id="PF00916">
    <property type="entry name" value="Sulfate_transp"/>
    <property type="match status" value="1"/>
</dbReference>
<sequence>WSALKSQDLNSPYLNGCLMPRCLFRCTPQRVKSAALHLFPVASWLPAYQIKNWLLSDIVSGISTGLVAILQGLAFALLANVPPSYGLYAAFFPVVVYFFFGTSRHISVGPFPILSLMVGGAVISMVPNEPGNTEEAMNNSSLNQERVMVAVSVTVLAGIFQLILGVLRIGFIVIYLSQPLISGFTTAAAIHVFVSQLKFIFQLPVEPFNKPLGLIWVSQITNANIADLVTALIILVVVSVVKELNDRYKAKLPVPIPIEVIVTVIAAGLSYGFNFKEIFGVDTVGTLDIGFQAPVAPDLKYFERCVGDSISIAIVGFAVAFSVAKVYSIKHDYPIDANQELIAFGISNIFGGVFKGFAASTSLSRSGVQESTGGKTQVAGLLSAIIVMIAILAIGYLLEPLTTCILRYSNLPRVSLYVLYYGFLSLNVYIILSSTVSPCSFGPWQFEGDVDAVQRDWSFVEKRQV</sequence>
<dbReference type="Ensembl" id="ENSPTXT00000017522.1">
    <property type="protein sequence ID" value="ENSPTXP00000017000.1"/>
    <property type="gene ID" value="ENSPTXG00000011729.1"/>
</dbReference>
<accession>A0A670YZ19</accession>
<keyword evidence="3 5" id="KW-1133">Transmembrane helix</keyword>
<feature type="transmembrane region" description="Helical" evidence="5">
    <location>
        <begin position="214"/>
        <end position="240"/>
    </location>
</feature>
<reference evidence="7" key="1">
    <citation type="submission" date="2025-08" db="UniProtKB">
        <authorList>
            <consortium name="Ensembl"/>
        </authorList>
    </citation>
    <scope>IDENTIFICATION</scope>
</reference>
<name>A0A670YZ19_PSETE</name>
<evidence type="ECO:0000256" key="3">
    <source>
        <dbReference type="ARBA" id="ARBA00022989"/>
    </source>
</evidence>
<evidence type="ECO:0000256" key="2">
    <source>
        <dbReference type="ARBA" id="ARBA00022692"/>
    </source>
</evidence>
<evidence type="ECO:0000256" key="5">
    <source>
        <dbReference type="SAM" id="Phobius"/>
    </source>
</evidence>
<evidence type="ECO:0000259" key="6">
    <source>
        <dbReference type="Pfam" id="PF00916"/>
    </source>
</evidence>
<dbReference type="InterPro" id="IPR018045">
    <property type="entry name" value="S04_transporter_CS"/>
</dbReference>
<feature type="transmembrane region" description="Helical" evidence="5">
    <location>
        <begin position="410"/>
        <end position="432"/>
    </location>
</feature>
<keyword evidence="8" id="KW-1185">Reference proteome</keyword>
<feature type="transmembrane region" description="Helical" evidence="5">
    <location>
        <begin position="147"/>
        <end position="167"/>
    </location>
</feature>
<feature type="domain" description="SLC26A/SulP transporter" evidence="6">
    <location>
        <begin position="54"/>
        <end position="406"/>
    </location>
</feature>
<dbReference type="GO" id="GO:0008271">
    <property type="term" value="F:secondary active sulfate transmembrane transporter activity"/>
    <property type="evidence" value="ECO:0007669"/>
    <property type="project" value="InterPro"/>
</dbReference>
<keyword evidence="4 5" id="KW-0472">Membrane</keyword>
<comment type="subcellular location">
    <subcellularLocation>
        <location evidence="1">Membrane</location>
        <topology evidence="1">Multi-pass membrane protein</topology>
    </subcellularLocation>
</comment>
<gene>
    <name evidence="7" type="primary">SLC26A3</name>
</gene>
<dbReference type="PROSITE" id="PS01130">
    <property type="entry name" value="SLC26A"/>
    <property type="match status" value="1"/>
</dbReference>
<feature type="transmembrane region" description="Helical" evidence="5">
    <location>
        <begin position="58"/>
        <end position="79"/>
    </location>
</feature>
<dbReference type="InterPro" id="IPR011547">
    <property type="entry name" value="SLC26A/SulP_dom"/>
</dbReference>
<evidence type="ECO:0000256" key="1">
    <source>
        <dbReference type="ARBA" id="ARBA00004141"/>
    </source>
</evidence>
<dbReference type="InterPro" id="IPR001902">
    <property type="entry name" value="SLC26A/SulP_fam"/>
</dbReference>
<evidence type="ECO:0000256" key="4">
    <source>
        <dbReference type="ARBA" id="ARBA00023136"/>
    </source>
</evidence>
<keyword evidence="2 5" id="KW-0812">Transmembrane</keyword>
<dbReference type="Proteomes" id="UP000472273">
    <property type="component" value="Unplaced"/>
</dbReference>
<feature type="transmembrane region" description="Helical" evidence="5">
    <location>
        <begin position="174"/>
        <end position="194"/>
    </location>
</feature>
<feature type="transmembrane region" description="Helical" evidence="5">
    <location>
        <begin position="108"/>
        <end position="127"/>
    </location>
</feature>
<organism evidence="7 8">
    <name type="scientific">Pseudonaja textilis</name>
    <name type="common">Eastern brown snake</name>
    <dbReference type="NCBI Taxonomy" id="8673"/>
    <lineage>
        <taxon>Eukaryota</taxon>
        <taxon>Metazoa</taxon>
        <taxon>Chordata</taxon>
        <taxon>Craniata</taxon>
        <taxon>Vertebrata</taxon>
        <taxon>Euteleostomi</taxon>
        <taxon>Lepidosauria</taxon>
        <taxon>Squamata</taxon>
        <taxon>Bifurcata</taxon>
        <taxon>Unidentata</taxon>
        <taxon>Episquamata</taxon>
        <taxon>Toxicofera</taxon>
        <taxon>Serpentes</taxon>
        <taxon>Colubroidea</taxon>
        <taxon>Elapidae</taxon>
        <taxon>Hydrophiinae</taxon>
        <taxon>Pseudonaja</taxon>
    </lineage>
</organism>
<dbReference type="PANTHER" id="PTHR11814">
    <property type="entry name" value="SULFATE TRANSPORTER"/>
    <property type="match status" value="1"/>
</dbReference>
<feature type="transmembrane region" description="Helical" evidence="5">
    <location>
        <begin position="252"/>
        <end position="273"/>
    </location>
</feature>
<dbReference type="AlphaFoldDB" id="A0A670YZ19"/>
<feature type="transmembrane region" description="Helical" evidence="5">
    <location>
        <begin position="341"/>
        <end position="358"/>
    </location>
</feature>
<protein>
    <submittedName>
        <fullName evidence="7">Solute carrier family 26 member 3</fullName>
    </submittedName>
</protein>
<feature type="transmembrane region" description="Helical" evidence="5">
    <location>
        <begin position="310"/>
        <end position="329"/>
    </location>
</feature>
<evidence type="ECO:0000313" key="7">
    <source>
        <dbReference type="Ensembl" id="ENSPTXP00000017000.1"/>
    </source>
</evidence>
<feature type="transmembrane region" description="Helical" evidence="5">
    <location>
        <begin position="378"/>
        <end position="398"/>
    </location>
</feature>
<dbReference type="GeneTree" id="ENSGT01150000286920"/>
<reference evidence="7" key="2">
    <citation type="submission" date="2025-09" db="UniProtKB">
        <authorList>
            <consortium name="Ensembl"/>
        </authorList>
    </citation>
    <scope>IDENTIFICATION</scope>
</reference>
<feature type="transmembrane region" description="Helical" evidence="5">
    <location>
        <begin position="85"/>
        <end position="101"/>
    </location>
</feature>
<proteinExistence type="predicted"/>
<evidence type="ECO:0000313" key="8">
    <source>
        <dbReference type="Proteomes" id="UP000472273"/>
    </source>
</evidence>